<dbReference type="STRING" id="1257025.LEP1GSC203_1269"/>
<dbReference type="AlphaFoldDB" id="N1VYF9"/>
<keyword evidence="2" id="KW-1185">Reference proteome</keyword>
<organism evidence="1 2">
    <name type="scientific">Leptospira terpstrae serovar Hualin str. LT 11-33 = ATCC 700639</name>
    <dbReference type="NCBI Taxonomy" id="1257025"/>
    <lineage>
        <taxon>Bacteria</taxon>
        <taxon>Pseudomonadati</taxon>
        <taxon>Spirochaetota</taxon>
        <taxon>Spirochaetia</taxon>
        <taxon>Leptospirales</taxon>
        <taxon>Leptospiraceae</taxon>
        <taxon>Leptospira</taxon>
    </lineage>
</organism>
<reference evidence="1" key="1">
    <citation type="submission" date="2013-03" db="EMBL/GenBank/DDBJ databases">
        <authorList>
            <person name="Harkins D.M."/>
            <person name="Durkin A.S."/>
            <person name="Brinkac L.M."/>
            <person name="Haft D.H."/>
            <person name="Selengut J.D."/>
            <person name="Sanka R."/>
            <person name="DePew J."/>
            <person name="Purushe J."/>
            <person name="Hartskeerl R.A."/>
            <person name="Ahmed A."/>
            <person name="van der Linden H."/>
            <person name="Goris M.G.A."/>
            <person name="Vinetz J.M."/>
            <person name="Sutton G.G."/>
            <person name="Nierman W.C."/>
            <person name="Fouts D.E."/>
        </authorList>
    </citation>
    <scope>NUCLEOTIDE SEQUENCE [LARGE SCALE GENOMIC DNA]</scope>
    <source>
        <strain evidence="1">LT 11-33</strain>
    </source>
</reference>
<accession>N1VYF9</accession>
<dbReference type="Proteomes" id="UP000012371">
    <property type="component" value="Unassembled WGS sequence"/>
</dbReference>
<dbReference type="OrthoDB" id="344365at2"/>
<evidence type="ECO:0000313" key="1">
    <source>
        <dbReference type="EMBL" id="EMY61782.1"/>
    </source>
</evidence>
<dbReference type="EMBL" id="AOGW02000010">
    <property type="protein sequence ID" value="EMY61782.1"/>
    <property type="molecule type" value="Genomic_DNA"/>
</dbReference>
<gene>
    <name evidence="1" type="ORF">LEP1GSC203_1269</name>
</gene>
<proteinExistence type="predicted"/>
<comment type="caution">
    <text evidence="1">The sequence shown here is derived from an EMBL/GenBank/DDBJ whole genome shotgun (WGS) entry which is preliminary data.</text>
</comment>
<evidence type="ECO:0000313" key="2">
    <source>
        <dbReference type="Proteomes" id="UP000012371"/>
    </source>
</evidence>
<dbReference type="RefSeq" id="WP_002974463.1">
    <property type="nucleotide sequence ID" value="NZ_AOGW02000010.1"/>
</dbReference>
<name>N1VYF9_9LEPT</name>
<protein>
    <submittedName>
        <fullName evidence="1">Uncharacterized protein</fullName>
    </submittedName>
</protein>
<sequence length="72" mass="8602">MEYIKKFVWLPYGKKMTQIFSLENGIVKSAICFNEHVQKSFLVTELFGIRYFVSEFDIPSSKKEYLDFESYL</sequence>